<proteinExistence type="predicted"/>
<name>A0ABD0K739_9CAEN</name>
<dbReference type="InterPro" id="IPR001452">
    <property type="entry name" value="SH3_domain"/>
</dbReference>
<dbReference type="InterPro" id="IPR036028">
    <property type="entry name" value="SH3-like_dom_sf"/>
</dbReference>
<dbReference type="Pfam" id="PF06625">
    <property type="entry name" value="DUF1151"/>
    <property type="match status" value="1"/>
</dbReference>
<dbReference type="AlphaFoldDB" id="A0ABD0K739"/>
<feature type="domain" description="SH3" evidence="5">
    <location>
        <begin position="1"/>
        <end position="63"/>
    </location>
</feature>
<accession>A0ABD0K739</accession>
<evidence type="ECO:0000259" key="5">
    <source>
        <dbReference type="PROSITE" id="PS50002"/>
    </source>
</evidence>
<evidence type="ECO:0000256" key="1">
    <source>
        <dbReference type="ARBA" id="ARBA00022443"/>
    </source>
</evidence>
<comment type="caution">
    <text evidence="6">The sequence shown here is derived from an EMBL/GenBank/DDBJ whole genome shotgun (WGS) entry which is preliminary data.</text>
</comment>
<feature type="region of interest" description="Disordered" evidence="4">
    <location>
        <begin position="357"/>
        <end position="395"/>
    </location>
</feature>
<reference evidence="6 7" key="1">
    <citation type="journal article" date="2023" name="Sci. Data">
        <title>Genome assembly of the Korean intertidal mud-creeper Batillaria attramentaria.</title>
        <authorList>
            <person name="Patra A.K."/>
            <person name="Ho P.T."/>
            <person name="Jun S."/>
            <person name="Lee S.J."/>
            <person name="Kim Y."/>
            <person name="Won Y.J."/>
        </authorList>
    </citation>
    <scope>NUCLEOTIDE SEQUENCE [LARGE SCALE GENOMIC DNA]</scope>
    <source>
        <strain evidence="6">Wonlab-2016</strain>
    </source>
</reference>
<gene>
    <name evidence="6" type="ORF">BaRGS_00025936</name>
</gene>
<evidence type="ECO:0000256" key="4">
    <source>
        <dbReference type="SAM" id="MobiDB-lite"/>
    </source>
</evidence>
<keyword evidence="7" id="KW-1185">Reference proteome</keyword>
<feature type="compositionally biased region" description="Basic and acidic residues" evidence="4">
    <location>
        <begin position="357"/>
        <end position="375"/>
    </location>
</feature>
<dbReference type="PANTHER" id="PTHR16768:SF5">
    <property type="entry name" value="FI14214P"/>
    <property type="match status" value="1"/>
</dbReference>
<dbReference type="SUPFAM" id="SSF50044">
    <property type="entry name" value="SH3-domain"/>
    <property type="match status" value="1"/>
</dbReference>
<dbReference type="Gene3D" id="2.30.30.40">
    <property type="entry name" value="SH3 Domains"/>
    <property type="match status" value="1"/>
</dbReference>
<dbReference type="SMART" id="SM00326">
    <property type="entry name" value="SH3"/>
    <property type="match status" value="1"/>
</dbReference>
<protein>
    <recommendedName>
        <fullName evidence="5">SH3 domain-containing protein</fullName>
    </recommendedName>
</protein>
<dbReference type="EMBL" id="JACVVK020000238">
    <property type="protein sequence ID" value="KAK7482770.1"/>
    <property type="molecule type" value="Genomic_DNA"/>
</dbReference>
<dbReference type="Pfam" id="PF00018">
    <property type="entry name" value="SH3_1"/>
    <property type="match status" value="1"/>
</dbReference>
<feature type="compositionally biased region" description="Acidic residues" evidence="4">
    <location>
        <begin position="217"/>
        <end position="230"/>
    </location>
</feature>
<evidence type="ECO:0000256" key="3">
    <source>
        <dbReference type="PROSITE-ProRule" id="PRU00192"/>
    </source>
</evidence>
<evidence type="ECO:0000256" key="2">
    <source>
        <dbReference type="ARBA" id="ARBA00023054"/>
    </source>
</evidence>
<dbReference type="Proteomes" id="UP001519460">
    <property type="component" value="Unassembled WGS sequence"/>
</dbReference>
<keyword evidence="2" id="KW-0175">Coiled coil</keyword>
<dbReference type="PROSITE" id="PS50002">
    <property type="entry name" value="SH3"/>
    <property type="match status" value="1"/>
</dbReference>
<sequence length="395" mass="45587">MEVFRAVSDFTAPNADSNILSFSKGDTFEVFDSRQKVDWWGARRLNDNTIGYVPSKYLQYEERRIGKLLPENYHEHREKHLKRFAAMQNSDQHKHPVRQRVGERRPVCGHVSSRDYCNQSSVADYWQHLGVLRTRSHVPEGLLFHRVFVNVSRGYEDFDPEIDYLPPPAAETLPDIPTPDYDPDTPVAERNSFVFIEKFKDVITHINTIEELYSEIPEPDPDYLNDEDSTDFPPPPPPISGDESSQAASKDVPASPTSSAKPTVIGVRNGGVSSPEEEGQLIQPRKLSNPCMESRERQALHKELLMNYKLGKDVLKKPELDKALQKRKEAQKRKEWEEMHANKRTSLELKLEERANRLKEDDEKMKPITEGKEEQQPELLRMHRRITTKTQPPPT</sequence>
<feature type="region of interest" description="Disordered" evidence="4">
    <location>
        <begin position="214"/>
        <end position="290"/>
    </location>
</feature>
<evidence type="ECO:0000313" key="7">
    <source>
        <dbReference type="Proteomes" id="UP001519460"/>
    </source>
</evidence>
<keyword evidence="1 3" id="KW-0728">SH3 domain</keyword>
<evidence type="ECO:0000313" key="6">
    <source>
        <dbReference type="EMBL" id="KAK7482770.1"/>
    </source>
</evidence>
<dbReference type="InterPro" id="IPR009533">
    <property type="entry name" value="FAM107"/>
</dbReference>
<dbReference type="PANTHER" id="PTHR16768">
    <property type="entry name" value="DOWN REGULATED IN RENAL CARCINOMA 1/TU3A"/>
    <property type="match status" value="1"/>
</dbReference>
<organism evidence="6 7">
    <name type="scientific">Batillaria attramentaria</name>
    <dbReference type="NCBI Taxonomy" id="370345"/>
    <lineage>
        <taxon>Eukaryota</taxon>
        <taxon>Metazoa</taxon>
        <taxon>Spiralia</taxon>
        <taxon>Lophotrochozoa</taxon>
        <taxon>Mollusca</taxon>
        <taxon>Gastropoda</taxon>
        <taxon>Caenogastropoda</taxon>
        <taxon>Sorbeoconcha</taxon>
        <taxon>Cerithioidea</taxon>
        <taxon>Batillariidae</taxon>
        <taxon>Batillaria</taxon>
    </lineage>
</organism>